<evidence type="ECO:0000313" key="2">
    <source>
        <dbReference type="Proteomes" id="UP000829196"/>
    </source>
</evidence>
<dbReference type="Proteomes" id="UP000829196">
    <property type="component" value="Unassembled WGS sequence"/>
</dbReference>
<comment type="caution">
    <text evidence="1">The sequence shown here is derived from an EMBL/GenBank/DDBJ whole genome shotgun (WGS) entry which is preliminary data.</text>
</comment>
<gene>
    <name evidence="1" type="ORF">KFK09_001489</name>
</gene>
<accession>A0A8T3CB02</accession>
<dbReference type="OrthoDB" id="10554573at2759"/>
<organism evidence="1 2">
    <name type="scientific">Dendrobium nobile</name>
    <name type="common">Orchid</name>
    <dbReference type="NCBI Taxonomy" id="94219"/>
    <lineage>
        <taxon>Eukaryota</taxon>
        <taxon>Viridiplantae</taxon>
        <taxon>Streptophyta</taxon>
        <taxon>Embryophyta</taxon>
        <taxon>Tracheophyta</taxon>
        <taxon>Spermatophyta</taxon>
        <taxon>Magnoliopsida</taxon>
        <taxon>Liliopsida</taxon>
        <taxon>Asparagales</taxon>
        <taxon>Orchidaceae</taxon>
        <taxon>Epidendroideae</taxon>
        <taxon>Malaxideae</taxon>
        <taxon>Dendrobiinae</taxon>
        <taxon>Dendrobium</taxon>
    </lineage>
</organism>
<reference evidence="1" key="1">
    <citation type="journal article" date="2022" name="Front. Genet.">
        <title>Chromosome-Scale Assembly of the Dendrobium nobile Genome Provides Insights Into the Molecular Mechanism of the Biosynthesis of the Medicinal Active Ingredient of Dendrobium.</title>
        <authorList>
            <person name="Xu Q."/>
            <person name="Niu S.-C."/>
            <person name="Li K.-L."/>
            <person name="Zheng P.-J."/>
            <person name="Zhang X.-J."/>
            <person name="Jia Y."/>
            <person name="Liu Y."/>
            <person name="Niu Y.-X."/>
            <person name="Yu L.-H."/>
            <person name="Chen D.-F."/>
            <person name="Zhang G.-Q."/>
        </authorList>
    </citation>
    <scope>NUCLEOTIDE SEQUENCE</scope>
    <source>
        <tissue evidence="1">Leaf</tissue>
    </source>
</reference>
<keyword evidence="2" id="KW-1185">Reference proteome</keyword>
<evidence type="ECO:0000313" key="1">
    <source>
        <dbReference type="EMBL" id="KAI0528945.1"/>
    </source>
</evidence>
<dbReference type="EMBL" id="JAGYWB010000002">
    <property type="protein sequence ID" value="KAI0528945.1"/>
    <property type="molecule type" value="Genomic_DNA"/>
</dbReference>
<protein>
    <submittedName>
        <fullName evidence="1">Uncharacterized protein</fullName>
    </submittedName>
</protein>
<sequence>MTLKYPKRKDNTPIKGEFLFIWISRPDNPRSSRRTKKLIAEESQISNHLSLRSRIRVVGSGARPL</sequence>
<proteinExistence type="predicted"/>
<dbReference type="AlphaFoldDB" id="A0A8T3CB02"/>
<name>A0A8T3CB02_DENNO</name>